<reference evidence="17 18" key="1">
    <citation type="journal article" date="2014" name="Syst. Appl. Microbiol.">
        <title>Evidence for the existence of two new members of the family Chlamydiaceae and proposal of Chlamydia avium sp. nov. and Chlamydia gallinacea sp. nov.</title>
        <authorList>
            <person name="Sachse K."/>
            <person name="Laroucau K."/>
            <person name="Riege K."/>
            <person name="Wehner S."/>
            <person name="Dilcher M."/>
            <person name="Creasy H.H."/>
            <person name="Weidmann M."/>
            <person name="Myers G."/>
            <person name="Vorimore F."/>
            <person name="Vicari N."/>
            <person name="Magnino S."/>
            <person name="Liebler-Tenorio E."/>
            <person name="Ruettger A."/>
            <person name="Bavoil P.M."/>
            <person name="Hufert F.T."/>
            <person name="Rossello-Mora R."/>
            <person name="Marz M."/>
        </authorList>
    </citation>
    <scope>NUCLEOTIDE SEQUENCE [LARGE SCALE GENOMIC DNA]</scope>
    <source>
        <strain evidence="17 18">08-1274/3</strain>
    </source>
</reference>
<dbReference type="Pfam" id="PF02801">
    <property type="entry name" value="Ketoacyl-synt_C"/>
    <property type="match status" value="1"/>
</dbReference>
<dbReference type="InterPro" id="IPR014030">
    <property type="entry name" value="Ketoacyl_synth_N"/>
</dbReference>
<dbReference type="OrthoDB" id="9808669at2"/>
<dbReference type="PROSITE" id="PS00606">
    <property type="entry name" value="KS3_1"/>
    <property type="match status" value="1"/>
</dbReference>
<dbReference type="PANTHER" id="PTHR11712">
    <property type="entry name" value="POLYKETIDE SYNTHASE-RELATED"/>
    <property type="match status" value="1"/>
</dbReference>
<dbReference type="SUPFAM" id="SSF53901">
    <property type="entry name" value="Thiolase-like"/>
    <property type="match status" value="2"/>
</dbReference>
<keyword evidence="11 13" id="KW-0275">Fatty acid biosynthesis</keyword>
<gene>
    <name evidence="17" type="ORF">M787_001070</name>
</gene>
<evidence type="ECO:0000256" key="14">
    <source>
        <dbReference type="PIRSR" id="PIRSR000447-1"/>
    </source>
</evidence>
<dbReference type="Gene3D" id="3.40.47.10">
    <property type="match status" value="1"/>
</dbReference>
<evidence type="ECO:0000313" key="17">
    <source>
        <dbReference type="EMBL" id="ANG65918.1"/>
    </source>
</evidence>
<comment type="similarity">
    <text evidence="2 13 15">Belongs to the thiolase-like superfamily. Beta-ketoacyl-ACP synthases family.</text>
</comment>
<evidence type="ECO:0000256" key="11">
    <source>
        <dbReference type="ARBA" id="ARBA00023160"/>
    </source>
</evidence>
<keyword evidence="6 13" id="KW-0444">Lipid biosynthesis</keyword>
<dbReference type="CDD" id="cd00834">
    <property type="entry name" value="KAS_I_II"/>
    <property type="match status" value="1"/>
</dbReference>
<dbReference type="InterPro" id="IPR000794">
    <property type="entry name" value="Beta-ketoacyl_synthase"/>
</dbReference>
<name>A0A173DYA2_9CHLA</name>
<keyword evidence="12 13" id="KW-0012">Acyltransferase</keyword>
<dbReference type="GO" id="GO:0006633">
    <property type="term" value="P:fatty acid biosynthetic process"/>
    <property type="evidence" value="ECO:0007669"/>
    <property type="project" value="UniProtKB-UniRule"/>
</dbReference>
<dbReference type="STRING" id="1143323.M787_001070"/>
<evidence type="ECO:0000313" key="18">
    <source>
        <dbReference type="Proteomes" id="UP000019147"/>
    </source>
</evidence>
<dbReference type="KEGG" id="cgz:M787_001070"/>
<dbReference type="eggNOG" id="COG0304">
    <property type="taxonomic scope" value="Bacteria"/>
</dbReference>
<evidence type="ECO:0000256" key="1">
    <source>
        <dbReference type="ARBA" id="ARBA00005194"/>
    </source>
</evidence>
<protein>
    <recommendedName>
        <fullName evidence="5 13">3-oxoacyl-[acyl-carrier-protein] synthase 2</fullName>
        <ecNumber evidence="4 13">2.3.1.179</ecNumber>
    </recommendedName>
</protein>
<keyword evidence="10" id="KW-0443">Lipid metabolism</keyword>
<dbReference type="NCBIfam" id="NF005589">
    <property type="entry name" value="PRK07314.1"/>
    <property type="match status" value="1"/>
</dbReference>
<evidence type="ECO:0000256" key="5">
    <source>
        <dbReference type="ARBA" id="ARBA00014657"/>
    </source>
</evidence>
<evidence type="ECO:0000256" key="8">
    <source>
        <dbReference type="ARBA" id="ARBA00022832"/>
    </source>
</evidence>
<dbReference type="GeneID" id="81477893"/>
<evidence type="ECO:0000256" key="2">
    <source>
        <dbReference type="ARBA" id="ARBA00008467"/>
    </source>
</evidence>
<dbReference type="AlphaFoldDB" id="A0A173DYA2"/>
<dbReference type="PANTHER" id="PTHR11712:SF336">
    <property type="entry name" value="3-OXOACYL-[ACYL-CARRIER-PROTEIN] SYNTHASE, MITOCHONDRIAL"/>
    <property type="match status" value="1"/>
</dbReference>
<dbReference type="RefSeq" id="WP_021828618.1">
    <property type="nucleotide sequence ID" value="NZ_CP015840.1"/>
</dbReference>
<dbReference type="Proteomes" id="UP000019147">
    <property type="component" value="Chromosome"/>
</dbReference>
<dbReference type="PIRSF" id="PIRSF000447">
    <property type="entry name" value="KAS_II"/>
    <property type="match status" value="1"/>
</dbReference>
<dbReference type="EC" id="2.3.1.179" evidence="4 13"/>
<dbReference type="Pfam" id="PF00109">
    <property type="entry name" value="ketoacyl-synt"/>
    <property type="match status" value="1"/>
</dbReference>
<comment type="function">
    <text evidence="13">Involved in the type II fatty acid elongation cycle. Catalyzes the elongation of a wide range of acyl-ACP by the addition of two carbons from malonyl-ACP to an acyl acceptor. Can efficiently catalyze the conversion of palmitoleoyl-ACP (cis-hexadec-9-enoyl-ACP) to cis-vaccenoyl-ACP (cis-octadec-11-enoyl-ACP), an essential step in the thermal regulation of fatty acid composition.</text>
</comment>
<dbReference type="FunFam" id="3.40.47.10:FF:000027">
    <property type="entry name" value="3-oxoacyl-[acyl-carrier-protein] synthase 2"/>
    <property type="match status" value="1"/>
</dbReference>
<feature type="active site" description="For beta-ketoacyl synthase activity" evidence="14">
    <location>
        <position position="165"/>
    </location>
</feature>
<evidence type="ECO:0000256" key="15">
    <source>
        <dbReference type="RuleBase" id="RU003694"/>
    </source>
</evidence>
<dbReference type="PROSITE" id="PS51257">
    <property type="entry name" value="PROKAR_LIPOPROTEIN"/>
    <property type="match status" value="1"/>
</dbReference>
<keyword evidence="9" id="KW-0809">Transit peptide</keyword>
<dbReference type="SMART" id="SM00825">
    <property type="entry name" value="PKS_KS"/>
    <property type="match status" value="1"/>
</dbReference>
<evidence type="ECO:0000256" key="9">
    <source>
        <dbReference type="ARBA" id="ARBA00022946"/>
    </source>
</evidence>
<evidence type="ECO:0000256" key="13">
    <source>
        <dbReference type="PIRNR" id="PIRNR000447"/>
    </source>
</evidence>
<evidence type="ECO:0000256" key="6">
    <source>
        <dbReference type="ARBA" id="ARBA00022516"/>
    </source>
</evidence>
<dbReference type="NCBIfam" id="NF004970">
    <property type="entry name" value="PRK06333.1"/>
    <property type="match status" value="1"/>
</dbReference>
<organism evidence="17 18">
    <name type="scientific">Chlamydia gallinacea 08-1274/3</name>
    <dbReference type="NCBI Taxonomy" id="1143323"/>
    <lineage>
        <taxon>Bacteria</taxon>
        <taxon>Pseudomonadati</taxon>
        <taxon>Chlamydiota</taxon>
        <taxon>Chlamydiia</taxon>
        <taxon>Chlamydiales</taxon>
        <taxon>Chlamydiaceae</taxon>
        <taxon>Chlamydia/Chlamydophila group</taxon>
        <taxon>Chlamydia</taxon>
    </lineage>
</organism>
<dbReference type="InterPro" id="IPR014031">
    <property type="entry name" value="Ketoacyl_synth_C"/>
</dbReference>
<dbReference type="GO" id="GO:0004315">
    <property type="term" value="F:3-oxoacyl-[acyl-carrier-protein] synthase activity"/>
    <property type="evidence" value="ECO:0007669"/>
    <property type="project" value="UniProtKB-UniRule"/>
</dbReference>
<comment type="subunit">
    <text evidence="3">Homodimer.</text>
</comment>
<evidence type="ECO:0000256" key="4">
    <source>
        <dbReference type="ARBA" id="ARBA00012356"/>
    </source>
</evidence>
<dbReference type="InterPro" id="IPR017568">
    <property type="entry name" value="3-oxoacyl-ACP_synth-2"/>
</dbReference>
<comment type="catalytic activity">
    <reaction evidence="13">
        <text>(9Z)-hexadecenoyl-[ACP] + malonyl-[ACP] + H(+) = 3-oxo-(11Z)-octadecenoyl-[ACP] + holo-[ACP] + CO2</text>
        <dbReference type="Rhea" id="RHEA:55040"/>
        <dbReference type="Rhea" id="RHEA-COMP:9623"/>
        <dbReference type="Rhea" id="RHEA-COMP:9685"/>
        <dbReference type="Rhea" id="RHEA-COMP:10800"/>
        <dbReference type="Rhea" id="RHEA-COMP:14074"/>
        <dbReference type="ChEBI" id="CHEBI:15378"/>
        <dbReference type="ChEBI" id="CHEBI:16526"/>
        <dbReference type="ChEBI" id="CHEBI:64479"/>
        <dbReference type="ChEBI" id="CHEBI:78449"/>
        <dbReference type="ChEBI" id="CHEBI:83989"/>
        <dbReference type="ChEBI" id="CHEBI:138538"/>
        <dbReference type="EC" id="2.3.1.179"/>
    </reaction>
</comment>
<dbReference type="UniPathway" id="UPA00094"/>
<evidence type="ECO:0000256" key="12">
    <source>
        <dbReference type="ARBA" id="ARBA00023315"/>
    </source>
</evidence>
<keyword evidence="7 13" id="KW-0808">Transferase</keyword>
<evidence type="ECO:0000256" key="10">
    <source>
        <dbReference type="ARBA" id="ARBA00023098"/>
    </source>
</evidence>
<feature type="domain" description="Ketosynthase family 3 (KS3)" evidence="16">
    <location>
        <begin position="3"/>
        <end position="413"/>
    </location>
</feature>
<proteinExistence type="inferred from homology"/>
<comment type="catalytic activity">
    <reaction evidence="13">
        <text>a fatty acyl-[ACP] + malonyl-[ACP] + H(+) = a 3-oxoacyl-[ACP] + holo-[ACP] + CO2</text>
        <dbReference type="Rhea" id="RHEA:22836"/>
        <dbReference type="Rhea" id="RHEA-COMP:9623"/>
        <dbReference type="Rhea" id="RHEA-COMP:9685"/>
        <dbReference type="Rhea" id="RHEA-COMP:9916"/>
        <dbReference type="Rhea" id="RHEA-COMP:14125"/>
        <dbReference type="ChEBI" id="CHEBI:15378"/>
        <dbReference type="ChEBI" id="CHEBI:16526"/>
        <dbReference type="ChEBI" id="CHEBI:64479"/>
        <dbReference type="ChEBI" id="CHEBI:78449"/>
        <dbReference type="ChEBI" id="CHEBI:78776"/>
        <dbReference type="ChEBI" id="CHEBI:138651"/>
    </reaction>
</comment>
<accession>A0A173DYA2</accession>
<dbReference type="PROSITE" id="PS52004">
    <property type="entry name" value="KS3_2"/>
    <property type="match status" value="1"/>
</dbReference>
<evidence type="ECO:0000256" key="3">
    <source>
        <dbReference type="ARBA" id="ARBA00011738"/>
    </source>
</evidence>
<dbReference type="EMBL" id="CP015840">
    <property type="protein sequence ID" value="ANG65918.1"/>
    <property type="molecule type" value="Genomic_DNA"/>
</dbReference>
<keyword evidence="8" id="KW-0276">Fatty acid metabolism</keyword>
<sequence>MSKKRVVVTGLGVVSCFGNEIDTLYDNLLAGKSGVRNITSFPCEDYATRFAAWVPEFNPEPYLDKKQARRVDPFITYAVVAAKKAIAMSRWDKENLPADPLRCGVIIGSGMGGLQTLDEGMERLILSNKKLSPFFIPYIITNMAPALIAMDFGLMGPNYSISTACATANYCIDAAYHHLVSGRADMIVCGGTEAAVNRVGLAGFIANRALSERNDAPQEASRPWDRDRDGFVIGEGAGVLVLETLENALKRDAPIFAEILGSYTTCDAFHITAPRDDGEGITSCILGALQQAGIARERVNYINAHGTSTPLGDISEVLAVKKAFGSHVKNLRMNSTKSLIGHCLGAAGGVEAVVTIQAIQTGKLHPTINLENPIVEIDEFDVVANKAQDWDIDVAMSNSFGFGGHNSTILFSRYIP</sequence>
<dbReference type="NCBIfam" id="TIGR03150">
    <property type="entry name" value="fabF"/>
    <property type="match status" value="1"/>
</dbReference>
<evidence type="ECO:0000256" key="7">
    <source>
        <dbReference type="ARBA" id="ARBA00022679"/>
    </source>
</evidence>
<dbReference type="InterPro" id="IPR020841">
    <property type="entry name" value="PKS_Beta-ketoAc_synthase_dom"/>
</dbReference>
<dbReference type="InterPro" id="IPR018201">
    <property type="entry name" value="Ketoacyl_synth_AS"/>
</dbReference>
<comment type="pathway">
    <text evidence="1 13">Lipid metabolism; fatty acid biosynthesis.</text>
</comment>
<dbReference type="InterPro" id="IPR016039">
    <property type="entry name" value="Thiolase-like"/>
</dbReference>
<evidence type="ECO:0000259" key="16">
    <source>
        <dbReference type="PROSITE" id="PS52004"/>
    </source>
</evidence>